<dbReference type="AlphaFoldDB" id="A0A6S4GQK0"/>
<organism evidence="9 10">
    <name type="scientific">Candidatus Nanosynbacter lyticus</name>
    <dbReference type="NCBI Taxonomy" id="2093824"/>
    <lineage>
        <taxon>Bacteria</taxon>
        <taxon>Candidatus Saccharimonadota</taxon>
        <taxon>Candidatus Saccharimonadia</taxon>
        <taxon>Candidatus Nanosynbacterales</taxon>
        <taxon>Candidatus Nanosynbacteraceae</taxon>
        <taxon>Candidatus Nanosynbacter</taxon>
    </lineage>
</organism>
<reference evidence="9 10" key="1">
    <citation type="journal article" date="2015" name="Proc. Natl. Acad. Sci. U.S.A.">
        <title>Cultivation of a human-associated TM7 phylotype reveals a reduced genome and epibiotic parasitic lifestyle.</title>
        <authorList>
            <person name="He X."/>
            <person name="McLean J.S."/>
            <person name="Edlund A."/>
            <person name="Yooseph S."/>
            <person name="Hall A.P."/>
            <person name="Liu S.Y."/>
            <person name="Dorrestein P.C."/>
            <person name="Esquenazi E."/>
            <person name="Hunter R.C."/>
            <person name="Cheng G."/>
            <person name="Nelson K.E."/>
            <person name="Lux R."/>
            <person name="Shi W."/>
        </authorList>
    </citation>
    <scope>NUCLEOTIDE SEQUENCE [LARGE SCALE GENOMIC DNA]</scope>
    <source>
        <strain evidence="9 10">TM7x</strain>
    </source>
</reference>
<dbReference type="PIRSF" id="PIRSF000194">
    <property type="entry name" value="DHFR"/>
    <property type="match status" value="1"/>
</dbReference>
<dbReference type="GO" id="GO:0046452">
    <property type="term" value="P:dihydrofolate metabolic process"/>
    <property type="evidence" value="ECO:0007669"/>
    <property type="project" value="TreeGrafter"/>
</dbReference>
<dbReference type="Pfam" id="PF00186">
    <property type="entry name" value="DHFR_1"/>
    <property type="match status" value="1"/>
</dbReference>
<dbReference type="GO" id="GO:0050661">
    <property type="term" value="F:NADP binding"/>
    <property type="evidence" value="ECO:0007669"/>
    <property type="project" value="InterPro"/>
</dbReference>
<dbReference type="PANTHER" id="PTHR48069">
    <property type="entry name" value="DIHYDROFOLATE REDUCTASE"/>
    <property type="match status" value="1"/>
</dbReference>
<dbReference type="UniPathway" id="UPA00077">
    <property type="reaction ID" value="UER00158"/>
</dbReference>
<evidence type="ECO:0000259" key="8">
    <source>
        <dbReference type="PROSITE" id="PS51330"/>
    </source>
</evidence>
<dbReference type="RefSeq" id="WP_039327456.1">
    <property type="nucleotide sequence ID" value="NZ_CP007496.1"/>
</dbReference>
<evidence type="ECO:0000256" key="4">
    <source>
        <dbReference type="ARBA" id="ARBA00022563"/>
    </source>
</evidence>
<dbReference type="EC" id="1.5.1.3" evidence="3 7"/>
<evidence type="ECO:0000256" key="6">
    <source>
        <dbReference type="ARBA" id="ARBA00023002"/>
    </source>
</evidence>
<keyword evidence="4 7" id="KW-0554">One-carbon metabolism</keyword>
<name>A0A6S4GQK0_9BACT</name>
<evidence type="ECO:0000313" key="10">
    <source>
        <dbReference type="Proteomes" id="UP000030902"/>
    </source>
</evidence>
<dbReference type="PANTHER" id="PTHR48069:SF3">
    <property type="entry name" value="DIHYDROFOLATE REDUCTASE"/>
    <property type="match status" value="1"/>
</dbReference>
<evidence type="ECO:0000256" key="7">
    <source>
        <dbReference type="PIRNR" id="PIRNR000194"/>
    </source>
</evidence>
<dbReference type="SUPFAM" id="SSF53597">
    <property type="entry name" value="Dihydrofolate reductase-like"/>
    <property type="match status" value="1"/>
</dbReference>
<evidence type="ECO:0000256" key="2">
    <source>
        <dbReference type="ARBA" id="ARBA00009539"/>
    </source>
</evidence>
<dbReference type="CDD" id="cd00209">
    <property type="entry name" value="DHFR"/>
    <property type="match status" value="1"/>
</dbReference>
<comment type="similarity">
    <text evidence="2 7">Belongs to the dihydrofolate reductase family.</text>
</comment>
<gene>
    <name evidence="9" type="ORF">TM7x_02100</name>
</gene>
<feature type="domain" description="DHFR" evidence="8">
    <location>
        <begin position="2"/>
        <end position="163"/>
    </location>
</feature>
<proteinExistence type="inferred from homology"/>
<dbReference type="Gene3D" id="3.40.430.10">
    <property type="entry name" value="Dihydrofolate Reductase, subunit A"/>
    <property type="match status" value="1"/>
</dbReference>
<dbReference type="GO" id="GO:0046655">
    <property type="term" value="P:folic acid metabolic process"/>
    <property type="evidence" value="ECO:0007669"/>
    <property type="project" value="TreeGrafter"/>
</dbReference>
<evidence type="ECO:0000256" key="1">
    <source>
        <dbReference type="ARBA" id="ARBA00004903"/>
    </source>
</evidence>
<dbReference type="Proteomes" id="UP000030902">
    <property type="component" value="Chromosome"/>
</dbReference>
<dbReference type="PRINTS" id="PR00070">
    <property type="entry name" value="DHFR"/>
</dbReference>
<protein>
    <recommendedName>
        <fullName evidence="3 7">Dihydrofolate reductase</fullName>
        <ecNumber evidence="3 7">1.5.1.3</ecNumber>
    </recommendedName>
</protein>
<dbReference type="KEGG" id="sox:TM7x_02100"/>
<dbReference type="GO" id="GO:0046654">
    <property type="term" value="P:tetrahydrofolate biosynthetic process"/>
    <property type="evidence" value="ECO:0007669"/>
    <property type="project" value="UniProtKB-UniPathway"/>
</dbReference>
<keyword evidence="6 7" id="KW-0560">Oxidoreductase</keyword>
<dbReference type="GO" id="GO:0004146">
    <property type="term" value="F:dihydrofolate reductase activity"/>
    <property type="evidence" value="ECO:0007669"/>
    <property type="project" value="UniProtKB-EC"/>
</dbReference>
<comment type="function">
    <text evidence="7">Key enzyme in folate metabolism. Catalyzes an essential reaction for de novo glycine and purine synthesis, and for DNA precursor synthesis.</text>
</comment>
<keyword evidence="5 7" id="KW-0521">NADP</keyword>
<dbReference type="InterPro" id="IPR012259">
    <property type="entry name" value="DHFR"/>
</dbReference>
<dbReference type="InterPro" id="IPR024072">
    <property type="entry name" value="DHFR-like_dom_sf"/>
</dbReference>
<dbReference type="GO" id="GO:0005829">
    <property type="term" value="C:cytosol"/>
    <property type="evidence" value="ECO:0007669"/>
    <property type="project" value="TreeGrafter"/>
</dbReference>
<dbReference type="GO" id="GO:0006730">
    <property type="term" value="P:one-carbon metabolic process"/>
    <property type="evidence" value="ECO:0007669"/>
    <property type="project" value="UniProtKB-KW"/>
</dbReference>
<accession>A0A6S4GQK0</accession>
<dbReference type="EMBL" id="CP007496">
    <property type="protein sequence ID" value="AJA06496.1"/>
    <property type="molecule type" value="Genomic_DNA"/>
</dbReference>
<evidence type="ECO:0000256" key="5">
    <source>
        <dbReference type="ARBA" id="ARBA00022857"/>
    </source>
</evidence>
<keyword evidence="10" id="KW-1185">Reference proteome</keyword>
<comment type="catalytic activity">
    <reaction evidence="7">
        <text>(6S)-5,6,7,8-tetrahydrofolate + NADP(+) = 7,8-dihydrofolate + NADPH + H(+)</text>
        <dbReference type="Rhea" id="RHEA:15009"/>
        <dbReference type="ChEBI" id="CHEBI:15378"/>
        <dbReference type="ChEBI" id="CHEBI:57451"/>
        <dbReference type="ChEBI" id="CHEBI:57453"/>
        <dbReference type="ChEBI" id="CHEBI:57783"/>
        <dbReference type="ChEBI" id="CHEBI:58349"/>
        <dbReference type="EC" id="1.5.1.3"/>
    </reaction>
</comment>
<dbReference type="PROSITE" id="PS51330">
    <property type="entry name" value="DHFR_2"/>
    <property type="match status" value="1"/>
</dbReference>
<dbReference type="InterPro" id="IPR001796">
    <property type="entry name" value="DHFR_dom"/>
</dbReference>
<comment type="pathway">
    <text evidence="1 7">Cofactor biosynthesis; tetrahydrofolate biosynthesis; 5,6,7,8-tetrahydrofolate from 7,8-dihydrofolate: step 1/1.</text>
</comment>
<sequence>MEKAIIVAYDKNRAIGRNGDLPWGRSLPADLAHFKKLTKGGNVIMGRKTFESIGSRPLPDRENIVISSRPTGVKKVLTAMNLQSALALSRYPTFIIGGSQVYKDALDTPEIDTIYTTEVDAAFSDADTFFPEIDMTVWEEVDRVYHPADEANAYAFDFVIYRRKPAA</sequence>
<evidence type="ECO:0000313" key="9">
    <source>
        <dbReference type="EMBL" id="AJA06496.1"/>
    </source>
</evidence>
<evidence type="ECO:0000256" key="3">
    <source>
        <dbReference type="ARBA" id="ARBA00012856"/>
    </source>
</evidence>